<dbReference type="EMBL" id="PXOA01000005">
    <property type="protein sequence ID" value="RFU82161.1"/>
    <property type="molecule type" value="Genomic_DNA"/>
</dbReference>
<proteinExistence type="predicted"/>
<dbReference type="AlphaFoldDB" id="A0A395P4W7"/>
<dbReference type="Proteomes" id="UP000266272">
    <property type="component" value="Unassembled WGS sequence"/>
</dbReference>
<comment type="caution">
    <text evidence="2">The sequence shown here is derived from an EMBL/GenBank/DDBJ whole genome shotgun (WGS) entry which is preliminary data.</text>
</comment>
<feature type="compositionally biased region" description="Basic residues" evidence="1">
    <location>
        <begin position="115"/>
        <end position="128"/>
    </location>
</feature>
<gene>
    <name evidence="2" type="ORF">TARUN_40</name>
</gene>
<evidence type="ECO:0000313" key="3">
    <source>
        <dbReference type="Proteomes" id="UP000266272"/>
    </source>
</evidence>
<evidence type="ECO:0000313" key="2">
    <source>
        <dbReference type="EMBL" id="RFU82161.1"/>
    </source>
</evidence>
<feature type="region of interest" description="Disordered" evidence="1">
    <location>
        <begin position="24"/>
        <end position="47"/>
    </location>
</feature>
<reference evidence="2 3" key="1">
    <citation type="journal article" date="2018" name="PLoS Pathog.">
        <title>Evolution of structural diversity of trichothecenes, a family of toxins produced by plant pathogenic and entomopathogenic fungi.</title>
        <authorList>
            <person name="Proctor R.H."/>
            <person name="McCormick S.P."/>
            <person name="Kim H.S."/>
            <person name="Cardoza R.E."/>
            <person name="Stanley A.M."/>
            <person name="Lindo L."/>
            <person name="Kelly A."/>
            <person name="Brown D.W."/>
            <person name="Lee T."/>
            <person name="Vaughan M.M."/>
            <person name="Alexander N.J."/>
            <person name="Busman M."/>
            <person name="Gutierrez S."/>
        </authorList>
    </citation>
    <scope>NUCLEOTIDE SEQUENCE [LARGE SCALE GENOMIC DNA]</scope>
    <source>
        <strain evidence="2 3">IBT 40837</strain>
    </source>
</reference>
<dbReference type="STRING" id="490622.A0A395P4W7"/>
<dbReference type="OrthoDB" id="4158087at2759"/>
<evidence type="ECO:0000256" key="1">
    <source>
        <dbReference type="SAM" id="MobiDB-lite"/>
    </source>
</evidence>
<accession>A0A395P4W7</accession>
<protein>
    <submittedName>
        <fullName evidence="2">Fungal specific transcription factor domain-containing</fullName>
    </submittedName>
</protein>
<keyword evidence="3" id="KW-1185">Reference proteome</keyword>
<feature type="region of interest" description="Disordered" evidence="1">
    <location>
        <begin position="81"/>
        <end position="135"/>
    </location>
</feature>
<organism evidence="2 3">
    <name type="scientific">Trichoderma arundinaceum</name>
    <dbReference type="NCBI Taxonomy" id="490622"/>
    <lineage>
        <taxon>Eukaryota</taxon>
        <taxon>Fungi</taxon>
        <taxon>Dikarya</taxon>
        <taxon>Ascomycota</taxon>
        <taxon>Pezizomycotina</taxon>
        <taxon>Sordariomycetes</taxon>
        <taxon>Hypocreomycetidae</taxon>
        <taxon>Hypocreales</taxon>
        <taxon>Hypocreaceae</taxon>
        <taxon>Trichoderma</taxon>
    </lineage>
</organism>
<feature type="compositionally biased region" description="Polar residues" evidence="1">
    <location>
        <begin position="24"/>
        <end position="33"/>
    </location>
</feature>
<name>A0A395P4W7_TRIAR</name>
<sequence length="541" mass="61418">MGSHANSRDTRVVPCENTETLNFSQDIVNGTSSKDGKSSTRVNRAANKPLQFVTVTSANQKDDKDISKVVRTQVMKDYFWKQRNPESTEQAARDLPANPQQYKGRFRLNSQPSKAKAKTSAKKEKSRGKKSDDLVRAQRGRIMMPRGPITDLRVYDPDGFFASTPACLLGGSLDNFDSFRLELKPESMKLIYYYKQSYHRDVLDLNVGGGYCLFDAREHRSLFHAILYLVALDFNLRRGFTDDLGCLYHSSEAFRLINEQIREGIIEDATIAAVALIALKENLAGMFDISYMHMQGLKYMVQKRGGIQNIKGVHRGVVMWADFCNSSVWNCPPQFPHSSSSTKQGIDVPSQTTSEDGLSNTELQIASLIQSLRDISAAKDLNGSVAQSKKETSNRVYDIEYKLHVLQSSYSRSRSVSNEVVPLCVALNIYLYLAIRELPARAQMIHRLVDRLRITISMQPMQWWTSQQQKNQSWILWTLFVGYGAAVETGKEEWFVQALKSAYAKSGIQNMDGLREALKSVLWQESWSEHYFKKLRAHLED</sequence>
<dbReference type="PANTHER" id="PTHR37540">
    <property type="entry name" value="TRANSCRIPTION FACTOR (ACR-2), PUTATIVE-RELATED-RELATED"/>
    <property type="match status" value="1"/>
</dbReference>
<dbReference type="PANTHER" id="PTHR37540:SF5">
    <property type="entry name" value="TRANSCRIPTION FACTOR DOMAIN-CONTAINING PROTEIN"/>
    <property type="match status" value="1"/>
</dbReference>